<accession>A0A7I8LF66</accession>
<feature type="compositionally biased region" description="Acidic residues" evidence="9">
    <location>
        <begin position="217"/>
        <end position="229"/>
    </location>
</feature>
<feature type="compositionally biased region" description="Polar residues" evidence="9">
    <location>
        <begin position="311"/>
        <end position="324"/>
    </location>
</feature>
<dbReference type="Pfam" id="PF13297">
    <property type="entry name" value="SDE2_2C"/>
    <property type="match status" value="1"/>
</dbReference>
<dbReference type="OrthoDB" id="547031at2759"/>
<evidence type="ECO:0000256" key="3">
    <source>
        <dbReference type="ARBA" id="ARBA00008726"/>
    </source>
</evidence>
<dbReference type="InterPro" id="IPR000626">
    <property type="entry name" value="Ubiquitin-like_dom"/>
</dbReference>
<dbReference type="AlphaFoldDB" id="A0A7I8LF66"/>
<evidence type="ECO:0000259" key="10">
    <source>
        <dbReference type="PROSITE" id="PS50053"/>
    </source>
</evidence>
<proteinExistence type="inferred from homology"/>
<sequence>MERSQIFVKLLDGRTHCLPVPSATLSGEALKEYLLAKTGIPLRFQRLVSGLREIRDETLISASEDGIFPSCSLLLRLRGGKGGFGSLLRGAATKAGQKKTNNFDACRDMSGRRLRHVNAEKKLEEWKAEAEDRKMEKLAEQFLKSKAKEVKKSSSAVVEKYIEKYKEDSARCMEEVEESVRQSFELYEKSKRKVLPSSGPALKRLKIWMGKKKVDESESEDDEEDDDDAEKSVVLNGGNKNEDDAGLFATSSSQSDLEGSDGGSGKSNLEEEDSVPNQKCLDVSEGPVNENVCSDDSAEPVRTSFEEYGDQTENVSLPATSQGSDKVHLEERLVGDQIVDQKQIDAEERMSLSPEVSPDSPEKTLDVSCAVIGDSVVLKEAAPERIEDEKSNEPLNFEEFNSAEELEVLGMERLKSELQAHGLKCGGTLQERAARLFLLKSIPVDKLPKKLLAKPTK</sequence>
<dbReference type="Gene3D" id="3.10.20.90">
    <property type="entry name" value="Phosphatidylinositol 3-kinase Catalytic Subunit, Chain A, domain 1"/>
    <property type="match status" value="1"/>
</dbReference>
<evidence type="ECO:0000256" key="4">
    <source>
        <dbReference type="ARBA" id="ARBA00022490"/>
    </source>
</evidence>
<evidence type="ECO:0000313" key="12">
    <source>
        <dbReference type="Proteomes" id="UP000663760"/>
    </source>
</evidence>
<feature type="region of interest" description="Disordered" evidence="9">
    <location>
        <begin position="344"/>
        <end position="363"/>
    </location>
</feature>
<name>A0A7I8LF66_SPIIN</name>
<feature type="region of interest" description="Disordered" evidence="9">
    <location>
        <begin position="210"/>
        <end position="324"/>
    </location>
</feature>
<evidence type="ECO:0000256" key="8">
    <source>
        <dbReference type="ARBA" id="ARBA00023306"/>
    </source>
</evidence>
<dbReference type="InterPro" id="IPR029071">
    <property type="entry name" value="Ubiquitin-like_domsf"/>
</dbReference>
<evidence type="ECO:0000256" key="7">
    <source>
        <dbReference type="ARBA" id="ARBA00023242"/>
    </source>
</evidence>
<dbReference type="GO" id="GO:0006397">
    <property type="term" value="P:mRNA processing"/>
    <property type="evidence" value="ECO:0007669"/>
    <property type="project" value="UniProtKB-KW"/>
</dbReference>
<dbReference type="GO" id="GO:0005634">
    <property type="term" value="C:nucleus"/>
    <property type="evidence" value="ECO:0007669"/>
    <property type="project" value="UniProtKB-SubCell"/>
</dbReference>
<evidence type="ECO:0000313" key="11">
    <source>
        <dbReference type="EMBL" id="CAA7408663.1"/>
    </source>
</evidence>
<evidence type="ECO:0000256" key="1">
    <source>
        <dbReference type="ARBA" id="ARBA00004123"/>
    </source>
</evidence>
<evidence type="ECO:0000256" key="5">
    <source>
        <dbReference type="ARBA" id="ARBA00022664"/>
    </source>
</evidence>
<evidence type="ECO:0000256" key="2">
    <source>
        <dbReference type="ARBA" id="ARBA00004496"/>
    </source>
</evidence>
<dbReference type="InterPro" id="IPR051421">
    <property type="entry name" value="RNA_Proc_DNA_Dmg_Regulator"/>
</dbReference>
<dbReference type="CDD" id="cd17039">
    <property type="entry name" value="Ubl_ubiquitin_like"/>
    <property type="match status" value="1"/>
</dbReference>
<keyword evidence="12" id="KW-1185">Reference proteome</keyword>
<keyword evidence="7" id="KW-0539">Nucleus</keyword>
<dbReference type="PANTHER" id="PTHR12786:SF1">
    <property type="entry name" value="SPLICING REGULATOR SDE2"/>
    <property type="match status" value="1"/>
</dbReference>
<dbReference type="GO" id="GO:0005737">
    <property type="term" value="C:cytoplasm"/>
    <property type="evidence" value="ECO:0007669"/>
    <property type="project" value="UniProtKB-SubCell"/>
</dbReference>
<keyword evidence="8" id="KW-0131">Cell cycle</keyword>
<organism evidence="11 12">
    <name type="scientific">Spirodela intermedia</name>
    <name type="common">Intermediate duckweed</name>
    <dbReference type="NCBI Taxonomy" id="51605"/>
    <lineage>
        <taxon>Eukaryota</taxon>
        <taxon>Viridiplantae</taxon>
        <taxon>Streptophyta</taxon>
        <taxon>Embryophyta</taxon>
        <taxon>Tracheophyta</taxon>
        <taxon>Spermatophyta</taxon>
        <taxon>Magnoliopsida</taxon>
        <taxon>Liliopsida</taxon>
        <taxon>Araceae</taxon>
        <taxon>Lemnoideae</taxon>
        <taxon>Spirodela</taxon>
    </lineage>
</organism>
<keyword evidence="5" id="KW-0507">mRNA processing</keyword>
<keyword evidence="6" id="KW-0508">mRNA splicing</keyword>
<dbReference type="PANTHER" id="PTHR12786">
    <property type="entry name" value="SPLICING FACTOR SF3A-RELATED"/>
    <property type="match status" value="1"/>
</dbReference>
<evidence type="ECO:0000256" key="9">
    <source>
        <dbReference type="SAM" id="MobiDB-lite"/>
    </source>
</evidence>
<reference evidence="11" key="1">
    <citation type="submission" date="2020-02" db="EMBL/GenBank/DDBJ databases">
        <authorList>
            <person name="Scholz U."/>
            <person name="Mascher M."/>
            <person name="Fiebig A."/>
        </authorList>
    </citation>
    <scope>NUCLEOTIDE SEQUENCE</scope>
</reference>
<dbReference type="Proteomes" id="UP000663760">
    <property type="component" value="Chromosome 15"/>
</dbReference>
<comment type="similarity">
    <text evidence="3">Belongs to the SDE2 family.</text>
</comment>
<keyword evidence="4" id="KW-0963">Cytoplasm</keyword>
<dbReference type="InterPro" id="IPR025086">
    <property type="entry name" value="SDE2/SF3A3_SAP"/>
</dbReference>
<dbReference type="Pfam" id="PF22782">
    <property type="entry name" value="SDE2"/>
    <property type="match status" value="1"/>
</dbReference>
<feature type="domain" description="Ubiquitin-like" evidence="10">
    <location>
        <begin position="4"/>
        <end position="82"/>
    </location>
</feature>
<gene>
    <name evidence="11" type="ORF">SI8410_15019341</name>
</gene>
<comment type="subcellular location">
    <subcellularLocation>
        <location evidence="2">Cytoplasm</location>
    </subcellularLocation>
    <subcellularLocation>
        <location evidence="1">Nucleus</location>
    </subcellularLocation>
</comment>
<dbReference type="SUPFAM" id="SSF54236">
    <property type="entry name" value="Ubiquitin-like"/>
    <property type="match status" value="1"/>
</dbReference>
<evidence type="ECO:0000256" key="6">
    <source>
        <dbReference type="ARBA" id="ARBA00023187"/>
    </source>
</evidence>
<protein>
    <recommendedName>
        <fullName evidence="10">Ubiquitin-like domain-containing protein</fullName>
    </recommendedName>
</protein>
<dbReference type="GO" id="GO:0008380">
    <property type="term" value="P:RNA splicing"/>
    <property type="evidence" value="ECO:0007669"/>
    <property type="project" value="UniProtKB-KW"/>
</dbReference>
<dbReference type="EMBL" id="LR746278">
    <property type="protein sequence ID" value="CAA7408663.1"/>
    <property type="molecule type" value="Genomic_DNA"/>
</dbReference>
<dbReference type="PROSITE" id="PS50053">
    <property type="entry name" value="UBIQUITIN_2"/>
    <property type="match status" value="1"/>
</dbReference>
<dbReference type="InterPro" id="IPR053822">
    <property type="entry name" value="SDE2-like_dom"/>
</dbReference>